<feature type="chain" id="PRO_5009311351" evidence="1">
    <location>
        <begin position="23"/>
        <end position="353"/>
    </location>
</feature>
<feature type="signal peptide" evidence="1">
    <location>
        <begin position="1"/>
        <end position="22"/>
    </location>
</feature>
<dbReference type="AlphaFoldDB" id="A0A1I7XPD2"/>
<evidence type="ECO:0000256" key="1">
    <source>
        <dbReference type="SAM" id="SignalP"/>
    </source>
</evidence>
<dbReference type="InterPro" id="IPR029034">
    <property type="entry name" value="Cystine-knot_cytokine"/>
</dbReference>
<keyword evidence="2" id="KW-1185">Reference proteome</keyword>
<dbReference type="Proteomes" id="UP000095283">
    <property type="component" value="Unplaced"/>
</dbReference>
<dbReference type="WBParaSite" id="Hba_19398">
    <property type="protein sequence ID" value="Hba_19398"/>
    <property type="gene ID" value="Hba_19398"/>
</dbReference>
<protein>
    <submittedName>
        <fullName evidence="3">Uncharacterized protein</fullName>
    </submittedName>
</protein>
<dbReference type="PANTHER" id="PTHR33995">
    <property type="entry name" value="PROTEIN CBG18546"/>
    <property type="match status" value="1"/>
</dbReference>
<evidence type="ECO:0000313" key="3">
    <source>
        <dbReference type="WBParaSite" id="Hba_19398"/>
    </source>
</evidence>
<organism evidence="2 3">
    <name type="scientific">Heterorhabditis bacteriophora</name>
    <name type="common">Entomopathogenic nematode worm</name>
    <dbReference type="NCBI Taxonomy" id="37862"/>
    <lineage>
        <taxon>Eukaryota</taxon>
        <taxon>Metazoa</taxon>
        <taxon>Ecdysozoa</taxon>
        <taxon>Nematoda</taxon>
        <taxon>Chromadorea</taxon>
        <taxon>Rhabditida</taxon>
        <taxon>Rhabditina</taxon>
        <taxon>Rhabditomorpha</taxon>
        <taxon>Strongyloidea</taxon>
        <taxon>Heterorhabditidae</taxon>
        <taxon>Heterorhabditis</taxon>
    </lineage>
</organism>
<evidence type="ECO:0000313" key="2">
    <source>
        <dbReference type="Proteomes" id="UP000095283"/>
    </source>
</evidence>
<accession>A0A1I7XPD2</accession>
<dbReference type="PANTHER" id="PTHR33995:SF7">
    <property type="entry name" value="BURSICON SUBUNIT ALPHA-RELATED"/>
    <property type="match status" value="1"/>
</dbReference>
<reference evidence="3" key="1">
    <citation type="submission" date="2016-11" db="UniProtKB">
        <authorList>
            <consortium name="WormBaseParasite"/>
        </authorList>
    </citation>
    <scope>IDENTIFICATION</scope>
</reference>
<dbReference type="SUPFAM" id="SSF57501">
    <property type="entry name" value="Cystine-knot cytokines"/>
    <property type="match status" value="1"/>
</dbReference>
<name>A0A1I7XPD2_HETBA</name>
<keyword evidence="1" id="KW-0732">Signal</keyword>
<proteinExistence type="predicted"/>
<sequence length="353" mass="40585">MLPLSLCLLVGLLLKLPPGVNLQFQVRVWQPHIDTSKIKEPVRFWELVEWRPVTTTTAPPITHNETITTTPVTTTTTTTSTTTTSTVTTTTTTTAAPTSVKWEPPTTVKICDASDTKELMRRMKDSGVYNEIYMAPDFFTASQTFPNLGGRKYMSSKSKYTCDEQCKRSSRLVRLVMNGEDTPEMPKESARTWWDQSQWDRSRNTRSIKEHYFNGSRRRELEQTIRSALKELETMDNKTEEISDTEERFEDFFTHELRSHKRRFRRTVNDLEMIAKNSGTTRDVLGTTIALECQDKYSEAKPKSGYHFCSSCRAVRHLPQSYFPRILNEVICGDSSCVRGDGRCAQRFLPFKV</sequence>